<dbReference type="PANTHER" id="PTHR24111">
    <property type="entry name" value="LEUCINE-RICH REPEAT-CONTAINING PROTEIN 34"/>
    <property type="match status" value="1"/>
</dbReference>
<gene>
    <name evidence="3" type="primary">Lrrc34</name>
</gene>
<dbReference type="SMART" id="SM00368">
    <property type="entry name" value="LRR_RI"/>
    <property type="match status" value="8"/>
</dbReference>
<keyword evidence="1" id="KW-0677">Repeat</keyword>
<dbReference type="CTD" id="151827"/>
<dbReference type="PANTHER" id="PTHR24111:SF4">
    <property type="entry name" value="LEUCINE-RICH REPEAT-CONTAINING PROTEIN 34"/>
    <property type="match status" value="1"/>
</dbReference>
<sequence>MALQEGYYKICSEKFQKVNPFILHILQKVDEEIKKGLKERITVNIAGNNRLIPVQRVTGEDFCVVAQILKNHPSINGLDVRYNLISDAGARYAAELLQKQLYLIYLNLMFNDIGPEGGELIAKALHENTTLKYLRMTGNKIENKGGMFFAAMLQINSSLEKLDLGDCDLEESTVHIGHMLKENHHLVELHMCKHGIKNYGFQQLCNALYVNSSLRYLDVSCNKITRDGMVYLADVLKTNATLEVIDISFNRIENAGANCLSESLTSHNRSLKALSIVSNSIEGEGLVALAQSMHENPALSHIYIWGNKFDEATCVAYSDLIKKGRLKPENTDVEPCVVDGHVYLAEVSNGLKKHYYWTPTYGDVYGHSTNAGFALVPVGQTL</sequence>
<dbReference type="InterPro" id="IPR001611">
    <property type="entry name" value="Leu-rich_rpt"/>
</dbReference>
<keyword evidence="2" id="KW-1185">Reference proteome</keyword>
<dbReference type="AlphaFoldDB" id="A0A6P6ENF9"/>
<evidence type="ECO:0000313" key="2">
    <source>
        <dbReference type="Proteomes" id="UP000515203"/>
    </source>
</evidence>
<dbReference type="InterPro" id="IPR052201">
    <property type="entry name" value="LRR-containing_regulator"/>
</dbReference>
<dbReference type="Gene3D" id="3.80.10.10">
    <property type="entry name" value="Ribonuclease Inhibitor"/>
    <property type="match status" value="3"/>
</dbReference>
<protein>
    <submittedName>
        <fullName evidence="3">Leucine-rich repeat-containing protein 34 isoform X2</fullName>
    </submittedName>
</protein>
<evidence type="ECO:0000313" key="3">
    <source>
        <dbReference type="RefSeq" id="XP_023573622.1"/>
    </source>
</evidence>
<name>A0A6P6ENF9_OCTDE</name>
<dbReference type="Proteomes" id="UP000515203">
    <property type="component" value="Unplaced"/>
</dbReference>
<proteinExistence type="predicted"/>
<evidence type="ECO:0000256" key="1">
    <source>
        <dbReference type="ARBA" id="ARBA00022737"/>
    </source>
</evidence>
<dbReference type="InterPro" id="IPR032675">
    <property type="entry name" value="LRR_dom_sf"/>
</dbReference>
<organism evidence="2 3">
    <name type="scientific">Octodon degus</name>
    <name type="common">Degu</name>
    <name type="synonym">Sciurus degus</name>
    <dbReference type="NCBI Taxonomy" id="10160"/>
    <lineage>
        <taxon>Eukaryota</taxon>
        <taxon>Metazoa</taxon>
        <taxon>Chordata</taxon>
        <taxon>Craniata</taxon>
        <taxon>Vertebrata</taxon>
        <taxon>Euteleostomi</taxon>
        <taxon>Mammalia</taxon>
        <taxon>Eutheria</taxon>
        <taxon>Euarchontoglires</taxon>
        <taxon>Glires</taxon>
        <taxon>Rodentia</taxon>
        <taxon>Hystricomorpha</taxon>
        <taxon>Octodontidae</taxon>
        <taxon>Octodon</taxon>
    </lineage>
</organism>
<dbReference type="RefSeq" id="XP_023573622.1">
    <property type="nucleotide sequence ID" value="XM_023717854.1"/>
</dbReference>
<accession>A0A6P6ENF9</accession>
<dbReference type="SUPFAM" id="SSF52047">
    <property type="entry name" value="RNI-like"/>
    <property type="match status" value="1"/>
</dbReference>
<reference evidence="3" key="1">
    <citation type="submission" date="2025-08" db="UniProtKB">
        <authorList>
            <consortium name="RefSeq"/>
        </authorList>
    </citation>
    <scope>IDENTIFICATION</scope>
</reference>
<dbReference type="Pfam" id="PF13516">
    <property type="entry name" value="LRR_6"/>
    <property type="match status" value="5"/>
</dbReference>
<dbReference type="GeneID" id="101587311"/>